<dbReference type="AlphaFoldDB" id="A0AAJ1BBG4"/>
<comment type="caution">
    <text evidence="1">The sequence shown here is derived from an EMBL/GenBank/DDBJ whole genome shotgun (WGS) entry which is preliminary data.</text>
</comment>
<proteinExistence type="predicted"/>
<dbReference type="Proteomes" id="UP001200537">
    <property type="component" value="Unassembled WGS sequence"/>
</dbReference>
<accession>A0AAJ1BBG4</accession>
<organism evidence="1 2">
    <name type="scientific">Varibaculum cambriense</name>
    <dbReference type="NCBI Taxonomy" id="184870"/>
    <lineage>
        <taxon>Bacteria</taxon>
        <taxon>Bacillati</taxon>
        <taxon>Actinomycetota</taxon>
        <taxon>Actinomycetes</taxon>
        <taxon>Actinomycetales</taxon>
        <taxon>Actinomycetaceae</taxon>
        <taxon>Varibaculum</taxon>
    </lineage>
</organism>
<evidence type="ECO:0000313" key="1">
    <source>
        <dbReference type="EMBL" id="MCG4617531.1"/>
    </source>
</evidence>
<dbReference type="EMBL" id="JAKNHJ010000005">
    <property type="protein sequence ID" value="MCG4617531.1"/>
    <property type="molecule type" value="Genomic_DNA"/>
</dbReference>
<dbReference type="Pfam" id="PF25681">
    <property type="entry name" value="Phage_TTP_17"/>
    <property type="match status" value="1"/>
</dbReference>
<sequence length="202" mass="21911">MAADAQGNDLKAVNIPVTGAIAFAPYGTKIPTPEEGGKKEYKLPTEFKRLGLITSDGGPEWTLEADGDAQEFWQEGYSMPSGLANCTLTFTLAQTDPVTVEFIRGIKPDANGFFVVDAGGNPNRYALYVEEIFKNSMIRRRAGANVQIQEVKESKSERGSILGYEVTVRFGTDPQHEGGQFGEWNIFPDGVKGDVTPAAIES</sequence>
<evidence type="ECO:0000313" key="2">
    <source>
        <dbReference type="Proteomes" id="UP001200537"/>
    </source>
</evidence>
<reference evidence="1" key="1">
    <citation type="submission" date="2022-01" db="EMBL/GenBank/DDBJ databases">
        <title>Collection of gut derived symbiotic bacterial strains cultured from healthy donors.</title>
        <authorList>
            <person name="Lin H."/>
            <person name="Kohout C."/>
            <person name="Waligurski E."/>
            <person name="Pamer E.G."/>
        </authorList>
    </citation>
    <scope>NUCLEOTIDE SEQUENCE</scope>
    <source>
        <strain evidence="1">DFI.7.46</strain>
    </source>
</reference>
<dbReference type="InterPro" id="IPR058154">
    <property type="entry name" value="Bxb1_TTP-like"/>
</dbReference>
<name>A0AAJ1BBG4_9ACTO</name>
<dbReference type="RefSeq" id="WP_238127761.1">
    <property type="nucleotide sequence ID" value="NZ_JAKNHJ010000005.1"/>
</dbReference>
<gene>
    <name evidence="1" type="ORF">L0M99_03330</name>
</gene>
<protein>
    <recommendedName>
        <fullName evidence="3">Phage tail protein</fullName>
    </recommendedName>
</protein>
<evidence type="ECO:0008006" key="3">
    <source>
        <dbReference type="Google" id="ProtNLM"/>
    </source>
</evidence>